<evidence type="ECO:0000313" key="2">
    <source>
        <dbReference type="Proteomes" id="UP000594943"/>
    </source>
</evidence>
<proteinExistence type="predicted"/>
<gene>
    <name evidence="1" type="ORF">I6G56_16680</name>
</gene>
<accession>A0A7T2TZZ2</accession>
<protein>
    <submittedName>
        <fullName evidence="1">Glycosyltransferase</fullName>
    </submittedName>
</protein>
<name>A0A7U4SRE3_9BURK</name>
<accession>A0A7U4SRE3</accession>
<dbReference type="AlphaFoldDB" id="A0A7U4SRE3"/>
<organism evidence="1 2">
    <name type="scientific">Burkholderia humptydooensis</name>
    <dbReference type="NCBI Taxonomy" id="430531"/>
    <lineage>
        <taxon>Bacteria</taxon>
        <taxon>Pseudomonadati</taxon>
        <taxon>Pseudomonadota</taxon>
        <taxon>Betaproteobacteria</taxon>
        <taxon>Burkholderiales</taxon>
        <taxon>Burkholderiaceae</taxon>
        <taxon>Burkholderia</taxon>
        <taxon>pseudomallei group</taxon>
    </lineage>
</organism>
<reference evidence="1 2" key="1">
    <citation type="submission" date="2020-12" db="EMBL/GenBank/DDBJ databases">
        <title>FDA dAtabase for Regulatory Grade micrObial Sequences (FDA-ARGOS): Supporting development and validation of Infectious Disease Dx tests.</title>
        <authorList>
            <person name="Nelson B."/>
            <person name="Plummer A."/>
            <person name="Tallon L."/>
            <person name="Sadzewicz L."/>
            <person name="Zhao X."/>
            <person name="Boylan J."/>
            <person name="Ott S."/>
            <person name="Bowen H."/>
            <person name="Vavikolanu K."/>
            <person name="Mehta A."/>
            <person name="Aluvathingal J."/>
            <person name="Nadendla S."/>
            <person name="Myers T."/>
            <person name="Yan Y."/>
            <person name="Sichtig H."/>
        </authorList>
    </citation>
    <scope>NUCLEOTIDE SEQUENCE [LARGE SCALE GENOMIC DNA]</scope>
    <source>
        <strain evidence="1 2">FDAARGOS_899</strain>
    </source>
</reference>
<dbReference type="KEGG" id="bhg:I6G56_16680"/>
<sequence>MKILTLSTYPVGTPAHGGQHRVANIVRVLRAAGHQVQSAGVLGSEQYASEPTFCDFPGYEKLQKYVQDPGLLEDFAIGRLYVQDDDAYQSLANKIDSNPDVILIENPWLFDFAKRFVSQRKLRETRLIYSSENIEHELRYEIIVQYLMSVERATTARDLILETELKVLREAHGVCAVSQEDLEWMQRHTQAKCILAQNGVARRTTTDEGLEQANRITQHRKIVLFCASAHPPNMTGFFEMFGEGVGCIAPDELLVLVGSAGPAIMSDPRFHRIAGLGRATVSVGVVSEECLQGLLTLAHAIILPITHGGGTNLKTAEALWAGKNIVATPVAMRGFDAFTKARGVSIADDSRGFVAALRESMAAPPLRLTHDEQAARASVLWDETLRALVDYVASLAPRASSAPKPQRELQSQT</sequence>
<evidence type="ECO:0000313" key="1">
    <source>
        <dbReference type="EMBL" id="QPS43178.1"/>
    </source>
</evidence>
<dbReference type="Gene3D" id="3.40.50.2000">
    <property type="entry name" value="Glycogen Phosphorylase B"/>
    <property type="match status" value="2"/>
</dbReference>
<dbReference type="GO" id="GO:0016740">
    <property type="term" value="F:transferase activity"/>
    <property type="evidence" value="ECO:0007669"/>
    <property type="project" value="UniProtKB-KW"/>
</dbReference>
<dbReference type="SUPFAM" id="SSF53756">
    <property type="entry name" value="UDP-Glycosyltransferase/glycogen phosphorylase"/>
    <property type="match status" value="1"/>
</dbReference>
<dbReference type="EMBL" id="CP065686">
    <property type="protein sequence ID" value="QPS43178.1"/>
    <property type="molecule type" value="Genomic_DNA"/>
</dbReference>
<dbReference type="Proteomes" id="UP000594943">
    <property type="component" value="Chromosome 1"/>
</dbReference>
<keyword evidence="1" id="KW-0808">Transferase</keyword>
<dbReference type="RefSeq" id="WP_006025388.1">
    <property type="nucleotide sequence ID" value="NZ_CP013380.1"/>
</dbReference>